<dbReference type="GO" id="GO:0016236">
    <property type="term" value="P:macroautophagy"/>
    <property type="evidence" value="ECO:0007669"/>
    <property type="project" value="TreeGrafter"/>
</dbReference>
<protein>
    <submittedName>
        <fullName evidence="7">SPOSA6832_01280-mRNA-1:cds</fullName>
    </submittedName>
</protein>
<accession>A0A0D6EIF6</accession>
<feature type="transmembrane region" description="Helical" evidence="6">
    <location>
        <begin position="103"/>
        <end position="127"/>
    </location>
</feature>
<keyword evidence="8" id="KW-1185">Reference proteome</keyword>
<keyword evidence="2 6" id="KW-0812">Transmembrane</keyword>
<evidence type="ECO:0000256" key="4">
    <source>
        <dbReference type="ARBA" id="ARBA00023136"/>
    </source>
</evidence>
<evidence type="ECO:0000256" key="3">
    <source>
        <dbReference type="ARBA" id="ARBA00022989"/>
    </source>
</evidence>
<feature type="transmembrane region" description="Helical" evidence="6">
    <location>
        <begin position="217"/>
        <end position="234"/>
    </location>
</feature>
<dbReference type="OrthoDB" id="266518at2759"/>
<comment type="subcellular location">
    <subcellularLocation>
        <location evidence="1">Membrane</location>
        <topology evidence="1">Multi-pass membrane protein</topology>
    </subcellularLocation>
</comment>
<proteinExistence type="predicted"/>
<dbReference type="GO" id="GO:0005783">
    <property type="term" value="C:endoplasmic reticulum"/>
    <property type="evidence" value="ECO:0007669"/>
    <property type="project" value="TreeGrafter"/>
</dbReference>
<feature type="region of interest" description="Disordered" evidence="5">
    <location>
        <begin position="433"/>
        <end position="460"/>
    </location>
</feature>
<organism evidence="7 8">
    <name type="scientific">Sporidiobolus salmonicolor</name>
    <name type="common">Yeast-like fungus</name>
    <name type="synonym">Sporobolomyces salmonicolor</name>
    <dbReference type="NCBI Taxonomy" id="5005"/>
    <lineage>
        <taxon>Eukaryota</taxon>
        <taxon>Fungi</taxon>
        <taxon>Dikarya</taxon>
        <taxon>Basidiomycota</taxon>
        <taxon>Pucciniomycotina</taxon>
        <taxon>Microbotryomycetes</taxon>
        <taxon>Sporidiobolales</taxon>
        <taxon>Sporidiobolaceae</taxon>
        <taxon>Sporobolomyces</taxon>
    </lineage>
</organism>
<gene>
    <name evidence="7" type="primary">SPOSA6832_01280</name>
</gene>
<name>A0A0D6EIF6_SPOSA</name>
<sequence length="506" mass="52549">MSFRGHQKQASSFGGGSWSLPPLPFQQTLVLHTNFALKGAADAVKLQVAGEKLSMDKVVQANVLKSTLLQSIVLASALVIKPILRRAVGVVEGSSTRGVTSSILYVLFHALWLYPLAAAATYYSGLLTPSEETTRRGMAPRQPAQGGLMAKIVAESYRTLVTLNYFAFFLALRWIPFVGGLFAFLYACIIDAYYCFEQHWVRNGWPFDDRVRHVEQRWAYALGFGFPITLLSWWSSDPIVNLAVFALLYPLFQLTSTVSIPQPLDPSLPSTSSTAASFLAPSSMGVPSAGASFSIAAAEGGSEDRGRRGSPWFPERIRVLIGADLTYKALRAAFGSAGGGGGRKKDAMGHGHGGRAAYGGHAAAAPGAGGSGGYGPSDYYGSGGYAQGAAGYAQTSPQRQPAPSAPGASAYGSAYSSSDPYGATATASSMPYAGPSPAAATPPRRGHAMSESTDVGASPYGGGAGAAYGGAAYSSPVGPGAAYTGYGGDRKLDGMIRAAGGRKKGD</sequence>
<dbReference type="Pfam" id="PF07264">
    <property type="entry name" value="EI24"/>
    <property type="match status" value="1"/>
</dbReference>
<evidence type="ECO:0000313" key="7">
    <source>
        <dbReference type="EMBL" id="CEQ39739.1"/>
    </source>
</evidence>
<keyword evidence="3 6" id="KW-1133">Transmembrane helix</keyword>
<evidence type="ECO:0000256" key="1">
    <source>
        <dbReference type="ARBA" id="ARBA00004141"/>
    </source>
</evidence>
<evidence type="ECO:0000313" key="8">
    <source>
        <dbReference type="Proteomes" id="UP000243876"/>
    </source>
</evidence>
<dbReference type="PANTHER" id="PTHR21389">
    <property type="entry name" value="P53 INDUCED PROTEIN"/>
    <property type="match status" value="1"/>
</dbReference>
<dbReference type="PANTHER" id="PTHR21389:SF0">
    <property type="entry name" value="ETOPOSIDE-INDUCED PROTEIN 2.4 HOMOLOG"/>
    <property type="match status" value="1"/>
</dbReference>
<dbReference type="AlphaFoldDB" id="A0A0D6EIF6"/>
<evidence type="ECO:0000256" key="2">
    <source>
        <dbReference type="ARBA" id="ARBA00022692"/>
    </source>
</evidence>
<feature type="transmembrane region" description="Helical" evidence="6">
    <location>
        <begin position="174"/>
        <end position="196"/>
    </location>
</feature>
<feature type="compositionally biased region" description="Low complexity" evidence="5">
    <location>
        <begin position="401"/>
        <end position="413"/>
    </location>
</feature>
<dbReference type="InterPro" id="IPR059112">
    <property type="entry name" value="CysZ/EI24"/>
</dbReference>
<dbReference type="EMBL" id="CENE01000004">
    <property type="protein sequence ID" value="CEQ39739.1"/>
    <property type="molecule type" value="Genomic_DNA"/>
</dbReference>
<dbReference type="Proteomes" id="UP000243876">
    <property type="component" value="Unassembled WGS sequence"/>
</dbReference>
<evidence type="ECO:0000256" key="5">
    <source>
        <dbReference type="SAM" id="MobiDB-lite"/>
    </source>
</evidence>
<dbReference type="GO" id="GO:0016020">
    <property type="term" value="C:membrane"/>
    <property type="evidence" value="ECO:0007669"/>
    <property type="project" value="UniProtKB-SubCell"/>
</dbReference>
<feature type="region of interest" description="Disordered" evidence="5">
    <location>
        <begin position="390"/>
        <end position="413"/>
    </location>
</feature>
<keyword evidence="4 6" id="KW-0472">Membrane</keyword>
<evidence type="ECO:0000256" key="6">
    <source>
        <dbReference type="SAM" id="Phobius"/>
    </source>
</evidence>
<reference evidence="8" key="1">
    <citation type="submission" date="2015-02" db="EMBL/GenBank/DDBJ databases">
        <authorList>
            <person name="Gon?alves P."/>
        </authorList>
    </citation>
    <scope>NUCLEOTIDE SEQUENCE [LARGE SCALE GENOMIC DNA]</scope>
</reference>